<comment type="caution">
    <text evidence="2">The sequence shown here is derived from an EMBL/GenBank/DDBJ whole genome shotgun (WGS) entry which is preliminary data.</text>
</comment>
<keyword evidence="2" id="KW-0808">Transferase</keyword>
<dbReference type="InParanoid" id="A0A0V0QJA9"/>
<dbReference type="EMBL" id="LDAU01000155">
    <property type="protein sequence ID" value="KRX02302.1"/>
    <property type="molecule type" value="Genomic_DNA"/>
</dbReference>
<evidence type="ECO:0000256" key="1">
    <source>
        <dbReference type="SAM" id="MobiDB-lite"/>
    </source>
</evidence>
<evidence type="ECO:0000313" key="3">
    <source>
        <dbReference type="Proteomes" id="UP000054937"/>
    </source>
</evidence>
<name>A0A0V0QJA9_PSEPJ</name>
<gene>
    <name evidence="2" type="ORF">PPERSA_09919</name>
</gene>
<sequence length="569" mass="65878">MAQNILFLDYKNKEIIIKGYKIFSYIGCGMKGQVYKGIRESDNSTIAIKVIQKKQLKSQFNIENTDQKIQMLKKLSKKRVCQLDDISQEVVIDFPKQINISIATKNLIIQMLNILHYPNNSKDFNDVFLDMMVPRKSMIEENLHSIQSQQIQGQSILSSVYNKTVTQKQLIDQNYNKKKYMNQDSSFLTQKSTKLFTTFTSNNTQQQISFSSTKGFNQVEHSNISQHIRKDQSKKNTQQYQSSSLNLRRQNKELSLNSNQSYSPTKKPLTNILNMEQFDQEINLLVMGQSGKSILINQFESYHVLSNKQSQIMNPSQSPGGSYKTNLTSSNMEQQSEKSFMLTKIDSSKFRITFKEVRQSYKNVTKLELRGAQGHILILNMSSSDCISHFHGWLDVFDDSLDEQYKKTTLIVGNIIIKNQSNEEYEEQQKNSIVFQKLCQKYNLQSVILDLKNNKLELSQGICSLAKSIKQSGIIEKQISRCSNTSKLKYSNLKRTLNTTVNQKKDQTFDTNLHEQKMNNILEMKQPNKKKINKTQNKQKSLKKSKKEQNNNNKIDDHIYTERACCTVF</sequence>
<feature type="region of interest" description="Disordered" evidence="1">
    <location>
        <begin position="225"/>
        <end position="267"/>
    </location>
</feature>
<keyword evidence="2" id="KW-0418">Kinase</keyword>
<organism evidence="2 3">
    <name type="scientific">Pseudocohnilembus persalinus</name>
    <name type="common">Ciliate</name>
    <dbReference type="NCBI Taxonomy" id="266149"/>
    <lineage>
        <taxon>Eukaryota</taxon>
        <taxon>Sar</taxon>
        <taxon>Alveolata</taxon>
        <taxon>Ciliophora</taxon>
        <taxon>Intramacronucleata</taxon>
        <taxon>Oligohymenophorea</taxon>
        <taxon>Scuticociliatia</taxon>
        <taxon>Philasterida</taxon>
        <taxon>Pseudocohnilembidae</taxon>
        <taxon>Pseudocohnilembus</taxon>
    </lineage>
</organism>
<feature type="compositionally biased region" description="Polar residues" evidence="1">
    <location>
        <begin position="235"/>
        <end position="264"/>
    </location>
</feature>
<feature type="region of interest" description="Disordered" evidence="1">
    <location>
        <begin position="527"/>
        <end position="555"/>
    </location>
</feature>
<accession>A0A0V0QJA9</accession>
<protein>
    <submittedName>
        <fullName evidence="2">Protein kinase-like domain</fullName>
    </submittedName>
</protein>
<keyword evidence="3" id="KW-1185">Reference proteome</keyword>
<dbReference type="AlphaFoldDB" id="A0A0V0QJA9"/>
<dbReference type="Gene3D" id="3.30.200.20">
    <property type="entry name" value="Phosphorylase Kinase, domain 1"/>
    <property type="match status" value="1"/>
</dbReference>
<dbReference type="Proteomes" id="UP000054937">
    <property type="component" value="Unassembled WGS sequence"/>
</dbReference>
<dbReference type="SUPFAM" id="SSF56112">
    <property type="entry name" value="Protein kinase-like (PK-like)"/>
    <property type="match status" value="1"/>
</dbReference>
<evidence type="ECO:0000313" key="2">
    <source>
        <dbReference type="EMBL" id="KRX02302.1"/>
    </source>
</evidence>
<proteinExistence type="predicted"/>
<dbReference type="InterPro" id="IPR011009">
    <property type="entry name" value="Kinase-like_dom_sf"/>
</dbReference>
<dbReference type="GO" id="GO:0016301">
    <property type="term" value="F:kinase activity"/>
    <property type="evidence" value="ECO:0007669"/>
    <property type="project" value="UniProtKB-KW"/>
</dbReference>
<reference evidence="2 3" key="1">
    <citation type="journal article" date="2015" name="Sci. Rep.">
        <title>Genome of the facultative scuticociliatosis pathogen Pseudocohnilembus persalinus provides insight into its virulence through horizontal gene transfer.</title>
        <authorList>
            <person name="Xiong J."/>
            <person name="Wang G."/>
            <person name="Cheng J."/>
            <person name="Tian M."/>
            <person name="Pan X."/>
            <person name="Warren A."/>
            <person name="Jiang C."/>
            <person name="Yuan D."/>
            <person name="Miao W."/>
        </authorList>
    </citation>
    <scope>NUCLEOTIDE SEQUENCE [LARGE SCALE GENOMIC DNA]</scope>
    <source>
        <strain evidence="2">36N120E</strain>
    </source>
</reference>